<dbReference type="Proteomes" id="UP000799771">
    <property type="component" value="Unassembled WGS sequence"/>
</dbReference>
<dbReference type="AlphaFoldDB" id="A0A6A6AE45"/>
<organism evidence="3 4">
    <name type="scientific">Dothidotthia symphoricarpi CBS 119687</name>
    <dbReference type="NCBI Taxonomy" id="1392245"/>
    <lineage>
        <taxon>Eukaryota</taxon>
        <taxon>Fungi</taxon>
        <taxon>Dikarya</taxon>
        <taxon>Ascomycota</taxon>
        <taxon>Pezizomycotina</taxon>
        <taxon>Dothideomycetes</taxon>
        <taxon>Pleosporomycetidae</taxon>
        <taxon>Pleosporales</taxon>
        <taxon>Dothidotthiaceae</taxon>
        <taxon>Dothidotthia</taxon>
    </lineage>
</organism>
<evidence type="ECO:0000256" key="2">
    <source>
        <dbReference type="SAM" id="MobiDB-lite"/>
    </source>
</evidence>
<keyword evidence="4" id="KW-1185">Reference proteome</keyword>
<dbReference type="OrthoDB" id="3801368at2759"/>
<feature type="region of interest" description="Disordered" evidence="2">
    <location>
        <begin position="175"/>
        <end position="223"/>
    </location>
</feature>
<evidence type="ECO:0000313" key="4">
    <source>
        <dbReference type="Proteomes" id="UP000799771"/>
    </source>
</evidence>
<gene>
    <name evidence="3" type="ORF">P153DRAFT_357119</name>
</gene>
<feature type="coiled-coil region" evidence="1">
    <location>
        <begin position="328"/>
        <end position="376"/>
    </location>
</feature>
<accession>A0A6A6AE45</accession>
<evidence type="ECO:0000313" key="3">
    <source>
        <dbReference type="EMBL" id="KAF2129563.1"/>
    </source>
</evidence>
<feature type="compositionally biased region" description="Basic residues" evidence="2">
    <location>
        <begin position="183"/>
        <end position="192"/>
    </location>
</feature>
<protein>
    <submittedName>
        <fullName evidence="3">Uncharacterized protein</fullName>
    </submittedName>
</protein>
<proteinExistence type="predicted"/>
<reference evidence="3" key="1">
    <citation type="journal article" date="2020" name="Stud. Mycol.">
        <title>101 Dothideomycetes genomes: a test case for predicting lifestyles and emergence of pathogens.</title>
        <authorList>
            <person name="Haridas S."/>
            <person name="Albert R."/>
            <person name="Binder M."/>
            <person name="Bloem J."/>
            <person name="Labutti K."/>
            <person name="Salamov A."/>
            <person name="Andreopoulos B."/>
            <person name="Baker S."/>
            <person name="Barry K."/>
            <person name="Bills G."/>
            <person name="Bluhm B."/>
            <person name="Cannon C."/>
            <person name="Castanera R."/>
            <person name="Culley D."/>
            <person name="Daum C."/>
            <person name="Ezra D."/>
            <person name="Gonzalez J."/>
            <person name="Henrissat B."/>
            <person name="Kuo A."/>
            <person name="Liang C."/>
            <person name="Lipzen A."/>
            <person name="Lutzoni F."/>
            <person name="Magnuson J."/>
            <person name="Mondo S."/>
            <person name="Nolan M."/>
            <person name="Ohm R."/>
            <person name="Pangilinan J."/>
            <person name="Park H.-J."/>
            <person name="Ramirez L."/>
            <person name="Alfaro M."/>
            <person name="Sun H."/>
            <person name="Tritt A."/>
            <person name="Yoshinaga Y."/>
            <person name="Zwiers L.-H."/>
            <person name="Turgeon B."/>
            <person name="Goodwin S."/>
            <person name="Spatafora J."/>
            <person name="Crous P."/>
            <person name="Grigoriev I."/>
        </authorList>
    </citation>
    <scope>NUCLEOTIDE SEQUENCE</scope>
    <source>
        <strain evidence="3">CBS 119687</strain>
    </source>
</reference>
<name>A0A6A6AE45_9PLEO</name>
<keyword evidence="1" id="KW-0175">Coiled coil</keyword>
<dbReference type="RefSeq" id="XP_033523952.1">
    <property type="nucleotide sequence ID" value="XM_033666702.1"/>
</dbReference>
<dbReference type="GeneID" id="54407134"/>
<sequence length="455" mass="51605">MSNNEAKDLVSSSMAGQYRSFTLAQLQTKIAKDRTFSKDFRHVPEHTQLNFEKLGEKTITSPGQKLLVGTYRKLEKEATHDVWAHAHCLVNADSVNQISYFLGDNTKLNLNEIAKVEFVQPFQQLGSIDTARTRDKVRFLILFYFLEKGCLEKIEFKQDGFDLLRLACATVAKAQRDTDKGPARRNTHKGPVQRRMAVVKVRPGRKAHGSKPDDPSETSLPSSLTTAFEVGTSTDTSIAAKTHLDTQHLNRPDVFAPMTGRLGLEELRVLSTDANTAHQDGEHTKRASEVIAEADDEERYSKRQNTNDGLYHFQKFVEQIRRHTDDEYEALKIEATSLRSQNSVMERKLSLCESSVLQLQKESGILESRRHQLEDKLNKANKLSELSALSATKLTKERDAKHMLLVQEIKVRREGEQEKIEILKELGELKPFKTHFLKMMSDLQESGSLIKASLD</sequence>
<dbReference type="EMBL" id="ML977506">
    <property type="protein sequence ID" value="KAF2129563.1"/>
    <property type="molecule type" value="Genomic_DNA"/>
</dbReference>
<evidence type="ECO:0000256" key="1">
    <source>
        <dbReference type="SAM" id="Coils"/>
    </source>
</evidence>